<dbReference type="CDD" id="cd11911">
    <property type="entry name" value="SH3_CIP4-like"/>
    <property type="match status" value="1"/>
</dbReference>
<dbReference type="Pfam" id="PF25610">
    <property type="entry name" value="HR1_TOCA"/>
    <property type="match status" value="1"/>
</dbReference>
<keyword evidence="14" id="KW-1133">Transmembrane helix</keyword>
<evidence type="ECO:0000256" key="4">
    <source>
        <dbReference type="ARBA" id="ARBA00022443"/>
    </source>
</evidence>
<keyword evidence="4 10" id="KW-0728">SH3 domain</keyword>
<dbReference type="Pfam" id="PF00611">
    <property type="entry name" value="FCH"/>
    <property type="match status" value="1"/>
</dbReference>
<dbReference type="OrthoDB" id="8783038at2759"/>
<evidence type="ECO:0000256" key="8">
    <source>
        <dbReference type="ARBA" id="ARBA00023054"/>
    </source>
</evidence>
<dbReference type="GO" id="GO:0007165">
    <property type="term" value="P:signal transduction"/>
    <property type="evidence" value="ECO:0007669"/>
    <property type="project" value="InterPro"/>
</dbReference>
<evidence type="ECO:0000256" key="5">
    <source>
        <dbReference type="ARBA" id="ARBA00022475"/>
    </source>
</evidence>
<feature type="compositionally biased region" description="Low complexity" evidence="13">
    <location>
        <begin position="465"/>
        <end position="490"/>
    </location>
</feature>
<feature type="domain" description="SH3" evidence="15">
    <location>
        <begin position="557"/>
        <end position="620"/>
    </location>
</feature>
<dbReference type="CDD" id="cd07653">
    <property type="entry name" value="F-BAR_CIP4-like"/>
    <property type="match status" value="1"/>
</dbReference>
<dbReference type="SUPFAM" id="SSF50044">
    <property type="entry name" value="SH3-domain"/>
    <property type="match status" value="1"/>
</dbReference>
<dbReference type="InterPro" id="IPR027267">
    <property type="entry name" value="AH/BAR_dom_sf"/>
</dbReference>
<organism evidence="18 19">
    <name type="scientific">Leptotrombidium deliense</name>
    <dbReference type="NCBI Taxonomy" id="299467"/>
    <lineage>
        <taxon>Eukaryota</taxon>
        <taxon>Metazoa</taxon>
        <taxon>Ecdysozoa</taxon>
        <taxon>Arthropoda</taxon>
        <taxon>Chelicerata</taxon>
        <taxon>Arachnida</taxon>
        <taxon>Acari</taxon>
        <taxon>Acariformes</taxon>
        <taxon>Trombidiformes</taxon>
        <taxon>Prostigmata</taxon>
        <taxon>Anystina</taxon>
        <taxon>Parasitengona</taxon>
        <taxon>Trombiculoidea</taxon>
        <taxon>Trombiculidae</taxon>
        <taxon>Leptotrombidium</taxon>
    </lineage>
</organism>
<accession>A0A443SLG1</accession>
<feature type="domain" description="REM-1" evidence="17">
    <location>
        <begin position="381"/>
        <end position="458"/>
    </location>
</feature>
<evidence type="ECO:0000256" key="13">
    <source>
        <dbReference type="SAM" id="MobiDB-lite"/>
    </source>
</evidence>
<dbReference type="PROSITE" id="PS51860">
    <property type="entry name" value="REM_1"/>
    <property type="match status" value="1"/>
</dbReference>
<dbReference type="InterPro" id="IPR001060">
    <property type="entry name" value="FCH_dom"/>
</dbReference>
<dbReference type="SUPFAM" id="SSF103657">
    <property type="entry name" value="BAR/IMD domain-like"/>
    <property type="match status" value="1"/>
</dbReference>
<dbReference type="GO" id="GO:0005886">
    <property type="term" value="C:plasma membrane"/>
    <property type="evidence" value="ECO:0007669"/>
    <property type="project" value="UniProtKB-SubCell"/>
</dbReference>
<proteinExistence type="inferred from homology"/>
<keyword evidence="7" id="KW-0254">Endocytosis</keyword>
<dbReference type="PANTHER" id="PTHR15735">
    <property type="entry name" value="FCH AND DOUBLE SH3 DOMAINS PROTEIN"/>
    <property type="match status" value="1"/>
</dbReference>
<keyword evidence="6" id="KW-0963">Cytoplasm</keyword>
<dbReference type="PROSITE" id="PS51741">
    <property type="entry name" value="F_BAR"/>
    <property type="match status" value="1"/>
</dbReference>
<sequence>MSDFIVMSEGKSTVLHIFACLLSLTFNCTIVTVLSNRLQDQYENISYHTLKGIEFLDKYGSFIKERCAIELEYASKLRRLVKNHHFKKKDEEDNQYSYIKAFLMMLQEIQDLAGQHEVVAENMMGSIVKEVSLLVRELKDERKRYLADGHKHQVTLSASLSHLDKAKKNYEKAYKEAEKAQESFQKADADLNLSRAEVEKARQFSNNKTQLCEESKTEYANHLQKANDLQRLHFNELMPKVFIQLQHMEERRTACVSNYIKQSAVIQRQVFPIVDKCLEGIIKAADSINPQNDSNLVIERYKSGNEPPEDIPFEDLSNPRPPSESGQGSTTLHYSNSISSKDTIRGTLSGAKFKSRKGLFGLGLFASNKSSTDDSKDDYSELPPSQRRKRIQQKIDSIQAQINQETAVRDGLMKMKVAYEQNSALGDPATVEGQLSENGHRMEKLQQELRKFQGYLSELNGKGTSPNSIRKSNRNSISEDSLSRSASDSSVGQPPHIKQSNESNLKINHNHCDEETTSNEDTQSNKNDGPLNVSRFNIPEAQYMDADEIDGEDDVMPALGKAKALYAFEAQSEGSITMSEAEEFEVVETDQGDGWTRVRRIDNATEEGFVPTSYIEYTLYD</sequence>
<evidence type="ECO:0000256" key="7">
    <source>
        <dbReference type="ARBA" id="ARBA00022583"/>
    </source>
</evidence>
<feature type="region of interest" description="Disordered" evidence="13">
    <location>
        <begin position="369"/>
        <end position="389"/>
    </location>
</feature>
<evidence type="ECO:0000259" key="15">
    <source>
        <dbReference type="PROSITE" id="PS50002"/>
    </source>
</evidence>
<evidence type="ECO:0000256" key="6">
    <source>
        <dbReference type="ARBA" id="ARBA00022490"/>
    </source>
</evidence>
<evidence type="ECO:0000256" key="14">
    <source>
        <dbReference type="SAM" id="Phobius"/>
    </source>
</evidence>
<dbReference type="InterPro" id="IPR057870">
    <property type="entry name" value="HR1_TOCA"/>
</dbReference>
<comment type="similarity">
    <text evidence="3">Belongs to the FNBP1 family.</text>
</comment>
<dbReference type="InterPro" id="IPR031160">
    <property type="entry name" value="F_BAR_dom"/>
</dbReference>
<dbReference type="VEuPathDB" id="VectorBase:LDEU003666"/>
<keyword evidence="8 11" id="KW-0175">Coiled coil</keyword>
<dbReference type="FunFam" id="1.20.1270.60:FF:000002">
    <property type="entry name" value="Formin-binding protein 1-like isoform 1"/>
    <property type="match status" value="1"/>
</dbReference>
<dbReference type="Proteomes" id="UP000288716">
    <property type="component" value="Unassembled WGS sequence"/>
</dbReference>
<evidence type="ECO:0000256" key="1">
    <source>
        <dbReference type="ARBA" id="ARBA00004236"/>
    </source>
</evidence>
<dbReference type="PROSITE" id="PS50002">
    <property type="entry name" value="SH3"/>
    <property type="match status" value="1"/>
</dbReference>
<dbReference type="EMBL" id="NCKV01001420">
    <property type="protein sequence ID" value="RWS28376.1"/>
    <property type="molecule type" value="Genomic_DNA"/>
</dbReference>
<evidence type="ECO:0000256" key="11">
    <source>
        <dbReference type="PROSITE-ProRule" id="PRU01077"/>
    </source>
</evidence>
<evidence type="ECO:0000256" key="3">
    <source>
        <dbReference type="ARBA" id="ARBA00009426"/>
    </source>
</evidence>
<dbReference type="CDD" id="cd11619">
    <property type="entry name" value="HR1_CIP4-like"/>
    <property type="match status" value="1"/>
</dbReference>
<keyword evidence="9 14" id="KW-0472">Membrane</keyword>
<dbReference type="GO" id="GO:0005737">
    <property type="term" value="C:cytoplasm"/>
    <property type="evidence" value="ECO:0007669"/>
    <property type="project" value="UniProtKB-SubCell"/>
</dbReference>
<protein>
    <submittedName>
        <fullName evidence="18">Formin-binding protein 1-like protein</fullName>
    </submittedName>
</protein>
<feature type="coiled-coil region" evidence="12">
    <location>
        <begin position="128"/>
        <end position="232"/>
    </location>
</feature>
<dbReference type="GO" id="GO:0006897">
    <property type="term" value="P:endocytosis"/>
    <property type="evidence" value="ECO:0007669"/>
    <property type="project" value="UniProtKB-KW"/>
</dbReference>
<dbReference type="STRING" id="299467.A0A443SLG1"/>
<evidence type="ECO:0000256" key="10">
    <source>
        <dbReference type="PROSITE-ProRule" id="PRU00192"/>
    </source>
</evidence>
<dbReference type="PANTHER" id="PTHR15735:SF12">
    <property type="entry name" value="CDC42-INTERACTING PROTEIN 4, ISOFORM B"/>
    <property type="match status" value="1"/>
</dbReference>
<dbReference type="FunFam" id="2.30.30.40:FF:000203">
    <property type="entry name" value="Cdc42-interacting protein 4, isoform F"/>
    <property type="match status" value="1"/>
</dbReference>
<reference evidence="18 19" key="1">
    <citation type="journal article" date="2018" name="Gigascience">
        <title>Genomes of trombidid mites reveal novel predicted allergens and laterally-transferred genes associated with secondary metabolism.</title>
        <authorList>
            <person name="Dong X."/>
            <person name="Chaisiri K."/>
            <person name="Xia D."/>
            <person name="Armstrong S.D."/>
            <person name="Fang Y."/>
            <person name="Donnelly M.J."/>
            <person name="Kadowaki T."/>
            <person name="McGarry J.W."/>
            <person name="Darby A.C."/>
            <person name="Makepeace B.L."/>
        </authorList>
    </citation>
    <scope>NUCLEOTIDE SEQUENCE [LARGE SCALE GENOMIC DNA]</scope>
    <source>
        <strain evidence="18">UoL-UT</strain>
    </source>
</reference>
<feature type="region of interest" description="Disordered" evidence="13">
    <location>
        <begin position="458"/>
        <end position="533"/>
    </location>
</feature>
<dbReference type="InterPro" id="IPR036028">
    <property type="entry name" value="SH3-like_dom_sf"/>
</dbReference>
<feature type="compositionally biased region" description="Polar residues" evidence="13">
    <location>
        <begin position="498"/>
        <end position="507"/>
    </location>
</feature>
<feature type="region of interest" description="Disordered" evidence="13">
    <location>
        <begin position="302"/>
        <end position="338"/>
    </location>
</feature>
<dbReference type="SMART" id="SM00055">
    <property type="entry name" value="FCH"/>
    <property type="match status" value="1"/>
</dbReference>
<dbReference type="Pfam" id="PF00018">
    <property type="entry name" value="SH3_1"/>
    <property type="match status" value="1"/>
</dbReference>
<keyword evidence="14" id="KW-0812">Transmembrane</keyword>
<dbReference type="AlphaFoldDB" id="A0A443SLG1"/>
<dbReference type="InterPro" id="IPR011072">
    <property type="entry name" value="HR1_rho-bd"/>
</dbReference>
<keyword evidence="19" id="KW-1185">Reference proteome</keyword>
<feature type="compositionally biased region" description="Polar residues" evidence="13">
    <location>
        <begin position="324"/>
        <end position="338"/>
    </location>
</feature>
<evidence type="ECO:0000256" key="9">
    <source>
        <dbReference type="ARBA" id="ARBA00023136"/>
    </source>
</evidence>
<dbReference type="SMART" id="SM00326">
    <property type="entry name" value="SH3"/>
    <property type="match status" value="1"/>
</dbReference>
<evidence type="ECO:0000259" key="17">
    <source>
        <dbReference type="PROSITE" id="PS51860"/>
    </source>
</evidence>
<name>A0A443SLG1_9ACAR</name>
<dbReference type="Gene3D" id="1.20.1270.60">
    <property type="entry name" value="Arfaptin homology (AH) domain/BAR domain"/>
    <property type="match status" value="1"/>
</dbReference>
<evidence type="ECO:0000313" key="19">
    <source>
        <dbReference type="Proteomes" id="UP000288716"/>
    </source>
</evidence>
<keyword evidence="5" id="KW-1003">Cell membrane</keyword>
<evidence type="ECO:0000313" key="18">
    <source>
        <dbReference type="EMBL" id="RWS28376.1"/>
    </source>
</evidence>
<dbReference type="InterPro" id="IPR001452">
    <property type="entry name" value="SH3_domain"/>
</dbReference>
<dbReference type="Gene3D" id="2.30.30.40">
    <property type="entry name" value="SH3 Domains"/>
    <property type="match status" value="1"/>
</dbReference>
<dbReference type="Gene3D" id="6.10.140.470">
    <property type="match status" value="1"/>
</dbReference>
<feature type="transmembrane region" description="Helical" evidence="14">
    <location>
        <begin position="12"/>
        <end position="34"/>
    </location>
</feature>
<evidence type="ECO:0000256" key="2">
    <source>
        <dbReference type="ARBA" id="ARBA00004496"/>
    </source>
</evidence>
<gene>
    <name evidence="18" type="ORF">B4U80_04002</name>
</gene>
<feature type="domain" description="F-BAR" evidence="16">
    <location>
        <begin position="32"/>
        <end position="293"/>
    </location>
</feature>
<evidence type="ECO:0000259" key="16">
    <source>
        <dbReference type="PROSITE" id="PS51741"/>
    </source>
</evidence>
<comment type="caution">
    <text evidence="18">The sequence shown here is derived from an EMBL/GenBank/DDBJ whole genome shotgun (WGS) entry which is preliminary data.</text>
</comment>
<evidence type="ECO:0000256" key="12">
    <source>
        <dbReference type="SAM" id="Coils"/>
    </source>
</evidence>
<comment type="subcellular location">
    <subcellularLocation>
        <location evidence="1">Cell membrane</location>
    </subcellularLocation>
    <subcellularLocation>
        <location evidence="2">Cytoplasm</location>
    </subcellularLocation>
</comment>